<feature type="transmembrane region" description="Helical" evidence="10">
    <location>
        <begin position="334"/>
        <end position="354"/>
    </location>
</feature>
<dbReference type="PANTHER" id="PTHR43562:SF3">
    <property type="entry name" value="SODIUM ION_PROTON EXCHANGER (EUROFUNG)"/>
    <property type="match status" value="1"/>
</dbReference>
<feature type="transmembrane region" description="Helical" evidence="10">
    <location>
        <begin position="12"/>
        <end position="36"/>
    </location>
</feature>
<organism evidence="12 13">
    <name type="scientific">Lentinula detonsa</name>
    <dbReference type="NCBI Taxonomy" id="2804962"/>
    <lineage>
        <taxon>Eukaryota</taxon>
        <taxon>Fungi</taxon>
        <taxon>Dikarya</taxon>
        <taxon>Basidiomycota</taxon>
        <taxon>Agaricomycotina</taxon>
        <taxon>Agaricomycetes</taxon>
        <taxon>Agaricomycetidae</taxon>
        <taxon>Agaricales</taxon>
        <taxon>Marasmiineae</taxon>
        <taxon>Omphalotaceae</taxon>
        <taxon>Lentinula</taxon>
    </lineage>
</organism>
<dbReference type="Pfam" id="PF00999">
    <property type="entry name" value="Na_H_Exchanger"/>
    <property type="match status" value="1"/>
</dbReference>
<proteinExistence type="predicted"/>
<keyword evidence="3" id="KW-0050">Antiport</keyword>
<evidence type="ECO:0000313" key="12">
    <source>
        <dbReference type="EMBL" id="KAJ3990341.1"/>
    </source>
</evidence>
<keyword evidence="4 10" id="KW-0812">Transmembrane</keyword>
<dbReference type="InterPro" id="IPR006153">
    <property type="entry name" value="Cation/H_exchanger_TM"/>
</dbReference>
<evidence type="ECO:0000259" key="11">
    <source>
        <dbReference type="Pfam" id="PF00999"/>
    </source>
</evidence>
<keyword evidence="5 10" id="KW-1133">Transmembrane helix</keyword>
<gene>
    <name evidence="12" type="ORF">F5890DRAFT_1569855</name>
</gene>
<feature type="transmembrane region" description="Helical" evidence="10">
    <location>
        <begin position="143"/>
        <end position="164"/>
    </location>
</feature>
<dbReference type="GO" id="GO:0016020">
    <property type="term" value="C:membrane"/>
    <property type="evidence" value="ECO:0007669"/>
    <property type="project" value="UniProtKB-SubCell"/>
</dbReference>
<dbReference type="PANTHER" id="PTHR43562">
    <property type="entry name" value="NAPA-TYPE SODIUM/HYDROGEN ANTIPORTER"/>
    <property type="match status" value="1"/>
</dbReference>
<accession>A0AA38UYU6</accession>
<evidence type="ECO:0000256" key="9">
    <source>
        <dbReference type="ARBA" id="ARBA00023201"/>
    </source>
</evidence>
<evidence type="ECO:0000256" key="7">
    <source>
        <dbReference type="ARBA" id="ARBA00023065"/>
    </source>
</evidence>
<dbReference type="EMBL" id="MU801891">
    <property type="protein sequence ID" value="KAJ3990341.1"/>
    <property type="molecule type" value="Genomic_DNA"/>
</dbReference>
<evidence type="ECO:0000256" key="3">
    <source>
        <dbReference type="ARBA" id="ARBA00022449"/>
    </source>
</evidence>
<dbReference type="GO" id="GO:1902600">
    <property type="term" value="P:proton transmembrane transport"/>
    <property type="evidence" value="ECO:0007669"/>
    <property type="project" value="InterPro"/>
</dbReference>
<evidence type="ECO:0000256" key="1">
    <source>
        <dbReference type="ARBA" id="ARBA00004141"/>
    </source>
</evidence>
<reference evidence="12" key="1">
    <citation type="submission" date="2022-08" db="EMBL/GenBank/DDBJ databases">
        <authorList>
            <consortium name="DOE Joint Genome Institute"/>
            <person name="Min B."/>
            <person name="Riley R."/>
            <person name="Sierra-Patev S."/>
            <person name="Naranjo-Ortiz M."/>
            <person name="Looney B."/>
            <person name="Konkel Z."/>
            <person name="Slot J.C."/>
            <person name="Sakamoto Y."/>
            <person name="Steenwyk J.L."/>
            <person name="Rokas A."/>
            <person name="Carro J."/>
            <person name="Camarero S."/>
            <person name="Ferreira P."/>
            <person name="Molpeceres G."/>
            <person name="Ruiz-Duenas F.J."/>
            <person name="Serrano A."/>
            <person name="Henrissat B."/>
            <person name="Drula E."/>
            <person name="Hughes K.W."/>
            <person name="Mata J.L."/>
            <person name="Ishikawa N.K."/>
            <person name="Vargas-Isla R."/>
            <person name="Ushijima S."/>
            <person name="Smith C.A."/>
            <person name="Ahrendt S."/>
            <person name="Andreopoulos W."/>
            <person name="He G."/>
            <person name="Labutti K."/>
            <person name="Lipzen A."/>
            <person name="Ng V."/>
            <person name="Sandor L."/>
            <person name="Barry K."/>
            <person name="Martinez A.T."/>
            <person name="Xiao Y."/>
            <person name="Gibbons J.G."/>
            <person name="Terashima K."/>
            <person name="Hibbett D.S."/>
            <person name="Grigoriev I.V."/>
        </authorList>
    </citation>
    <scope>NUCLEOTIDE SEQUENCE</scope>
    <source>
        <strain evidence="12">TFB7829</strain>
    </source>
</reference>
<evidence type="ECO:0000313" key="13">
    <source>
        <dbReference type="Proteomes" id="UP001163850"/>
    </source>
</evidence>
<evidence type="ECO:0000256" key="10">
    <source>
        <dbReference type="SAM" id="Phobius"/>
    </source>
</evidence>
<evidence type="ECO:0000256" key="8">
    <source>
        <dbReference type="ARBA" id="ARBA00023136"/>
    </source>
</evidence>
<keyword evidence="9" id="KW-0739">Sodium transport</keyword>
<evidence type="ECO:0000256" key="5">
    <source>
        <dbReference type="ARBA" id="ARBA00022989"/>
    </source>
</evidence>
<evidence type="ECO:0000256" key="4">
    <source>
        <dbReference type="ARBA" id="ARBA00022692"/>
    </source>
</evidence>
<protein>
    <submittedName>
        <fullName evidence="12">Sodium-hydrogen antiporter</fullName>
    </submittedName>
</protein>
<dbReference type="AlphaFoldDB" id="A0AA38UYU6"/>
<keyword evidence="6" id="KW-0915">Sodium</keyword>
<keyword evidence="8 10" id="KW-0472">Membrane</keyword>
<feature type="transmembrane region" description="Helical" evidence="10">
    <location>
        <begin position="366"/>
        <end position="388"/>
    </location>
</feature>
<comment type="subcellular location">
    <subcellularLocation>
        <location evidence="1">Membrane</location>
        <topology evidence="1">Multi-pass membrane protein</topology>
    </subcellularLocation>
</comment>
<evidence type="ECO:0000256" key="6">
    <source>
        <dbReference type="ARBA" id="ARBA00023053"/>
    </source>
</evidence>
<sequence>MFVYAVPDIPILLTTFIFPVVSSQTGLLRSLALGIVFGPEVSNIIPEYVLQTLLVFGYIGLIFLVFEAGMSTNLALVYHNIPSSILVGGTGVLHIQQGFAAGASLSSTSLGTTLALLKPELRQTKTGITLSSSASAQVSWQDIVRPIMVSVAFVVITSLSLWALRTLAKRMPDHWKRFVYQAKVQLFLLVTFIAGFVAGANYAGTSELFGAYLAGVLVAHIFHAPPEATGEQLTQSAQIAPTSDSHVSLTLVSTGAGFYTPHLTFTIFIEPILECVLSPIFFASIRSTLPIRTLVNVKRSSKVVWRGFQCKQSSVHIPYEEQSTPQMSQMRSSIFLGLAIIARGEIALIVSQIARPILMRVSQELYAIVIWAILLDTIIGALGVGVILRQDSEAKMLG</sequence>
<dbReference type="GO" id="GO:0006814">
    <property type="term" value="P:sodium ion transport"/>
    <property type="evidence" value="ECO:0007669"/>
    <property type="project" value="UniProtKB-KW"/>
</dbReference>
<feature type="transmembrane region" description="Helical" evidence="10">
    <location>
        <begin position="184"/>
        <end position="203"/>
    </location>
</feature>
<evidence type="ECO:0000256" key="2">
    <source>
        <dbReference type="ARBA" id="ARBA00022448"/>
    </source>
</evidence>
<keyword evidence="7" id="KW-0406">Ion transport</keyword>
<name>A0AA38UYU6_9AGAR</name>
<keyword evidence="2" id="KW-0813">Transport</keyword>
<feature type="domain" description="Cation/H+ exchanger transmembrane" evidence="11">
    <location>
        <begin position="25"/>
        <end position="389"/>
    </location>
</feature>
<dbReference type="Gene3D" id="1.20.1530.20">
    <property type="match status" value="2"/>
</dbReference>
<dbReference type="InterPro" id="IPR038770">
    <property type="entry name" value="Na+/solute_symporter_sf"/>
</dbReference>
<feature type="transmembrane region" description="Helical" evidence="10">
    <location>
        <begin position="48"/>
        <end position="66"/>
    </location>
</feature>
<comment type="caution">
    <text evidence="12">The sequence shown here is derived from an EMBL/GenBank/DDBJ whole genome shotgun (WGS) entry which is preliminary data.</text>
</comment>
<dbReference type="Proteomes" id="UP001163850">
    <property type="component" value="Unassembled WGS sequence"/>
</dbReference>
<dbReference type="GO" id="GO:0015297">
    <property type="term" value="F:antiporter activity"/>
    <property type="evidence" value="ECO:0007669"/>
    <property type="project" value="UniProtKB-KW"/>
</dbReference>